<feature type="compositionally biased region" description="Basic and acidic residues" evidence="1">
    <location>
        <begin position="52"/>
        <end position="107"/>
    </location>
</feature>
<protein>
    <submittedName>
        <fullName evidence="2">Uncharacterized protein</fullName>
    </submittedName>
</protein>
<proteinExistence type="predicted"/>
<dbReference type="InParanoid" id="A0A2P6N2R6"/>
<evidence type="ECO:0000256" key="1">
    <source>
        <dbReference type="SAM" id="MobiDB-lite"/>
    </source>
</evidence>
<accession>A0A2P6N2R6</accession>
<evidence type="ECO:0000313" key="3">
    <source>
        <dbReference type="Proteomes" id="UP000241769"/>
    </source>
</evidence>
<name>A0A2P6N2R6_9EUKA</name>
<dbReference type="EMBL" id="MDYQ01000235">
    <property type="protein sequence ID" value="PRP78222.1"/>
    <property type="molecule type" value="Genomic_DNA"/>
</dbReference>
<dbReference type="Proteomes" id="UP000241769">
    <property type="component" value="Unassembled WGS sequence"/>
</dbReference>
<reference evidence="2 3" key="1">
    <citation type="journal article" date="2018" name="Genome Biol. Evol.">
        <title>Multiple Roots of Fruiting Body Formation in Amoebozoa.</title>
        <authorList>
            <person name="Hillmann F."/>
            <person name="Forbes G."/>
            <person name="Novohradska S."/>
            <person name="Ferling I."/>
            <person name="Riege K."/>
            <person name="Groth M."/>
            <person name="Westermann M."/>
            <person name="Marz M."/>
            <person name="Spaller T."/>
            <person name="Winckler T."/>
            <person name="Schaap P."/>
            <person name="Glockner G."/>
        </authorList>
    </citation>
    <scope>NUCLEOTIDE SEQUENCE [LARGE SCALE GENOMIC DNA]</scope>
    <source>
        <strain evidence="2 3">Jena</strain>
    </source>
</reference>
<gene>
    <name evidence="2" type="ORF">PROFUN_13975</name>
</gene>
<evidence type="ECO:0000313" key="2">
    <source>
        <dbReference type="EMBL" id="PRP78222.1"/>
    </source>
</evidence>
<comment type="caution">
    <text evidence="2">The sequence shown here is derived from an EMBL/GenBank/DDBJ whole genome shotgun (WGS) entry which is preliminary data.</text>
</comment>
<feature type="compositionally biased region" description="Polar residues" evidence="1">
    <location>
        <begin position="114"/>
        <end position="123"/>
    </location>
</feature>
<sequence length="165" mass="19530">MSTQREEIRRISSVELKKEEKDRKNTTPTEGEARRCSDDNKVECSQKQCSSWKHDTSREEEKSRTQVQKDDIRGEPISNERKRKYEEDSSSTKKSQKNHDQREEGITKDIGPTTGRNETSLSEESLLPIFKVRPAEQKRYELLYLYDARQCNRIEEEKKESKEKK</sequence>
<feature type="region of interest" description="Disordered" evidence="1">
    <location>
        <begin position="1"/>
        <end position="126"/>
    </location>
</feature>
<keyword evidence="3" id="KW-1185">Reference proteome</keyword>
<organism evidence="2 3">
    <name type="scientific">Planoprotostelium fungivorum</name>
    <dbReference type="NCBI Taxonomy" id="1890364"/>
    <lineage>
        <taxon>Eukaryota</taxon>
        <taxon>Amoebozoa</taxon>
        <taxon>Evosea</taxon>
        <taxon>Variosea</taxon>
        <taxon>Cavosteliida</taxon>
        <taxon>Cavosteliaceae</taxon>
        <taxon>Planoprotostelium</taxon>
    </lineage>
</organism>
<feature type="compositionally biased region" description="Basic and acidic residues" evidence="1">
    <location>
        <begin position="1"/>
        <end position="44"/>
    </location>
</feature>
<dbReference type="AlphaFoldDB" id="A0A2P6N2R6"/>